<dbReference type="CTD" id="36732"/>
<reference evidence="7 8" key="1">
    <citation type="submission" date="2025-04" db="UniProtKB">
        <authorList>
            <consortium name="RefSeq"/>
        </authorList>
    </citation>
    <scope>IDENTIFICATION</scope>
</reference>
<dbReference type="PROSITE" id="PS50166">
    <property type="entry name" value="IMPORTIN_B_NT"/>
    <property type="match status" value="1"/>
</dbReference>
<dbReference type="InterPro" id="IPR001494">
    <property type="entry name" value="Importin-beta_N"/>
</dbReference>
<evidence type="ECO:0000256" key="4">
    <source>
        <dbReference type="ARBA" id="ARBA00023242"/>
    </source>
</evidence>
<dbReference type="KEGG" id="csol:105365800"/>
<evidence type="ECO:0000313" key="9">
    <source>
        <dbReference type="RefSeq" id="XP_011502353.1"/>
    </source>
</evidence>
<dbReference type="Pfam" id="PF25758">
    <property type="entry name" value="TPR_IPO11"/>
    <property type="match status" value="1"/>
</dbReference>
<evidence type="ECO:0000313" key="8">
    <source>
        <dbReference type="RefSeq" id="XP_011502352.1"/>
    </source>
</evidence>
<dbReference type="SMART" id="SM00913">
    <property type="entry name" value="IBN_N"/>
    <property type="match status" value="1"/>
</dbReference>
<evidence type="ECO:0000256" key="2">
    <source>
        <dbReference type="ARBA" id="ARBA00007991"/>
    </source>
</evidence>
<dbReference type="InterPro" id="IPR011989">
    <property type="entry name" value="ARM-like"/>
</dbReference>
<dbReference type="RefSeq" id="XP_011502351.1">
    <property type="nucleotide sequence ID" value="XM_011504049.1"/>
</dbReference>
<accession>A0AAJ6YQH3</accession>
<evidence type="ECO:0000256" key="3">
    <source>
        <dbReference type="ARBA" id="ARBA00022448"/>
    </source>
</evidence>
<evidence type="ECO:0000313" key="6">
    <source>
        <dbReference type="Proteomes" id="UP000695007"/>
    </source>
</evidence>
<dbReference type="InterPro" id="IPR058669">
    <property type="entry name" value="TPR_IPO7/11-like"/>
</dbReference>
<dbReference type="GO" id="GO:0005635">
    <property type="term" value="C:nuclear envelope"/>
    <property type="evidence" value="ECO:0007669"/>
    <property type="project" value="TreeGrafter"/>
</dbReference>
<protein>
    <submittedName>
        <fullName evidence="7 8">Importin-11 isoform X1</fullName>
    </submittedName>
</protein>
<keyword evidence="6" id="KW-1185">Reference proteome</keyword>
<dbReference type="RefSeq" id="XP_011502353.1">
    <property type="nucleotide sequence ID" value="XM_011504051.1"/>
</dbReference>
<comment type="subcellular location">
    <subcellularLocation>
        <location evidence="1">Nucleus</location>
    </subcellularLocation>
</comment>
<keyword evidence="3" id="KW-0813">Transport</keyword>
<dbReference type="InterPro" id="IPR016024">
    <property type="entry name" value="ARM-type_fold"/>
</dbReference>
<evidence type="ECO:0000256" key="1">
    <source>
        <dbReference type="ARBA" id="ARBA00004123"/>
    </source>
</evidence>
<dbReference type="GO" id="GO:0031267">
    <property type="term" value="F:small GTPase binding"/>
    <property type="evidence" value="ECO:0007669"/>
    <property type="project" value="InterPro"/>
</dbReference>
<evidence type="ECO:0000313" key="7">
    <source>
        <dbReference type="RefSeq" id="XP_011502351.1"/>
    </source>
</evidence>
<organism evidence="6 9">
    <name type="scientific">Ceratosolen solmsi marchali</name>
    <dbReference type="NCBI Taxonomy" id="326594"/>
    <lineage>
        <taxon>Eukaryota</taxon>
        <taxon>Metazoa</taxon>
        <taxon>Ecdysozoa</taxon>
        <taxon>Arthropoda</taxon>
        <taxon>Hexapoda</taxon>
        <taxon>Insecta</taxon>
        <taxon>Pterygota</taxon>
        <taxon>Neoptera</taxon>
        <taxon>Endopterygota</taxon>
        <taxon>Hymenoptera</taxon>
        <taxon>Apocrita</taxon>
        <taxon>Proctotrupomorpha</taxon>
        <taxon>Chalcidoidea</taxon>
        <taxon>Agaonidae</taxon>
        <taxon>Agaoninae</taxon>
        <taxon>Ceratosolen</taxon>
    </lineage>
</organism>
<proteinExistence type="inferred from homology"/>
<sequence length="973" mass="112776">MDRTIIEILEQAGSQDPTTLKIAEQMLRQWETQYGFYTALFKVFSNNSFTINVRWIAVLYFKNGVDRYWRKHAPGEIALDEKEFLRQALIAKFDEPVNQLAIQVAVLIAKIARFDCPKEWNSLVPTLLEVIRGNNSLAQHRALLTFHHVIKALASKRLIADRRIFQELTLNIFNFILDIWNNYTESFILLILSGANDHPLQEAIQKALLSLKILGKLIIHGFPKPSENQRAMLFLKMIFDRIRTILDCRKNFMSRGLEVEIFDKFIIHLTKILQGVLEIHPFCYVDLIPTTLECSVFYCFTEIGQSLVFERFIIQCLNLFKEILQTNVYKPAKVIQETKNLLTLRAHQLKQEFFTLQILKEICIRLVTHYFVLTSSDLEIWNTDPENFGFDDCGESWKYSLRPCTESVFLALLHQFKDIFSNVLVELMQKHYQPVHPNDFRGILLKDAVYNAVGLAGFDLYDEVNFDQWFSTTLKLELNDKSNNYRIIRRRVCWLIGRWTGVKLSAEYRPELYNLMAQALRPDEDLGVRLAASDALKLAIDDFQFNTDDFIPYLERIFSLLFCLLKEVNECDTKMRVLYVLSFMIERVGNGIKPHISSLNAYLPELWQESKNHNMLRCAILSTLVHLEIALGSDSIMLQPLVIKVIELSCDMNQEEYIYLLEDGLELWQALLQNTPYQTPAIMELFKKLPALLESSTENLKLCVYITEAYVLLNPEELMCERGSGIVESFKSIIGDLRSDGIIIVMQLLELCLITAPQSGSQFIKPLLLKIFESVYEGDEYPMVWTAYLTIVARILLNSRDIFIQIIKELSKRLGQEFKEDFVFAQVINSYIDHMPLVTQHKEKKLLALALCSLLDVNSPSAIFKKFPQIILNIVETLNDITKINDMGCSTDSLMIDHHHSPSQFEDVGYETEHSLRKRRVTFNDPVHCIVLSELLQNQLSDLRKLLGDEQFKLMMLEINPDLDQQLKEYISI</sequence>
<dbReference type="Proteomes" id="UP000695007">
    <property type="component" value="Unplaced"/>
</dbReference>
<dbReference type="SUPFAM" id="SSF48371">
    <property type="entry name" value="ARM repeat"/>
    <property type="match status" value="1"/>
</dbReference>
<dbReference type="RefSeq" id="XP_011502352.1">
    <property type="nucleotide sequence ID" value="XM_011504050.1"/>
</dbReference>
<dbReference type="PANTHER" id="PTHR10997">
    <property type="entry name" value="IMPORTIN-7, 8, 11"/>
    <property type="match status" value="1"/>
</dbReference>
<dbReference type="Gene3D" id="1.25.10.10">
    <property type="entry name" value="Leucine-rich Repeat Variant"/>
    <property type="match status" value="1"/>
</dbReference>
<dbReference type="PANTHER" id="PTHR10997:SF7">
    <property type="entry name" value="IMPORTIN-11"/>
    <property type="match status" value="1"/>
</dbReference>
<gene>
    <name evidence="7 8 9" type="primary">LOC105365800</name>
</gene>
<dbReference type="Pfam" id="PF03810">
    <property type="entry name" value="IBN_N"/>
    <property type="match status" value="1"/>
</dbReference>
<dbReference type="AlphaFoldDB" id="A0AAJ6YQH3"/>
<dbReference type="GO" id="GO:0006606">
    <property type="term" value="P:protein import into nucleus"/>
    <property type="evidence" value="ECO:0007669"/>
    <property type="project" value="TreeGrafter"/>
</dbReference>
<comment type="similarity">
    <text evidence="2">Belongs to the importin beta family.</text>
</comment>
<evidence type="ECO:0000259" key="5">
    <source>
        <dbReference type="PROSITE" id="PS50166"/>
    </source>
</evidence>
<dbReference type="GeneID" id="105365800"/>
<name>A0AAJ6YQH3_9HYME</name>
<dbReference type="GO" id="GO:0005829">
    <property type="term" value="C:cytosol"/>
    <property type="evidence" value="ECO:0007669"/>
    <property type="project" value="TreeGrafter"/>
</dbReference>
<keyword evidence="4" id="KW-0539">Nucleus</keyword>
<feature type="domain" description="Importin N-terminal" evidence="5">
    <location>
        <begin position="23"/>
        <end position="95"/>
    </location>
</feature>